<gene>
    <name evidence="2" type="ORF">JL09_g6297</name>
</gene>
<evidence type="ECO:0000256" key="1">
    <source>
        <dbReference type="SAM" id="MobiDB-lite"/>
    </source>
</evidence>
<protein>
    <submittedName>
        <fullName evidence="2">Uncharacterized protein</fullName>
    </submittedName>
</protein>
<proteinExistence type="predicted"/>
<feature type="non-terminal residue" evidence="2">
    <location>
        <position position="1"/>
    </location>
</feature>
<feature type="compositionally biased region" description="Acidic residues" evidence="1">
    <location>
        <begin position="121"/>
        <end position="154"/>
    </location>
</feature>
<evidence type="ECO:0000313" key="2">
    <source>
        <dbReference type="EMBL" id="KGK34555.1"/>
    </source>
</evidence>
<feature type="compositionally biased region" description="Basic and acidic residues" evidence="1">
    <location>
        <begin position="76"/>
        <end position="85"/>
    </location>
</feature>
<feature type="region of interest" description="Disordered" evidence="1">
    <location>
        <begin position="76"/>
        <end position="154"/>
    </location>
</feature>
<name>A0A099NPU5_PICKU</name>
<accession>A0A099NPU5</accession>
<dbReference type="Proteomes" id="UP000029867">
    <property type="component" value="Unassembled WGS sequence"/>
</dbReference>
<reference evidence="3" key="1">
    <citation type="journal article" date="2014" name="Microb. Cell Fact.">
        <title>Exploiting Issatchenkia orientalis SD108 for succinic acid production.</title>
        <authorList>
            <person name="Xiao H."/>
            <person name="Shao Z."/>
            <person name="Jiang Y."/>
            <person name="Dole S."/>
            <person name="Zhao H."/>
        </authorList>
    </citation>
    <scope>NUCLEOTIDE SEQUENCE [LARGE SCALE GENOMIC DNA]</scope>
    <source>
        <strain evidence="3">SD108</strain>
    </source>
</reference>
<dbReference type="VEuPathDB" id="FungiDB:C5L36_0D01400"/>
<evidence type="ECO:0000313" key="3">
    <source>
        <dbReference type="Proteomes" id="UP000029867"/>
    </source>
</evidence>
<comment type="caution">
    <text evidence="2">The sequence shown here is derived from an EMBL/GenBank/DDBJ whole genome shotgun (WGS) entry which is preliminary data.</text>
</comment>
<dbReference type="HOGENOM" id="CLU_1708515_0_0_1"/>
<dbReference type="AlphaFoldDB" id="A0A099NPU5"/>
<sequence length="154" mass="17752">SNSIKSQRLASLSDANKRGRLILSSPVRADVPISNRKGLPKLRDARLERESRLREKARLIEEKKSKQIEYERALARQRAERESIKSSKVQLDNTKKSLRAQYVGNRLSKHRNTKTLKGETSEEEEEEEGHDDDDRSDESLVELVESDDSHDEKI</sequence>
<dbReference type="EMBL" id="JQFK01001522">
    <property type="protein sequence ID" value="KGK34555.1"/>
    <property type="molecule type" value="Genomic_DNA"/>
</dbReference>
<organism evidence="2 3">
    <name type="scientific">Pichia kudriavzevii</name>
    <name type="common">Yeast</name>
    <name type="synonym">Issatchenkia orientalis</name>
    <dbReference type="NCBI Taxonomy" id="4909"/>
    <lineage>
        <taxon>Eukaryota</taxon>
        <taxon>Fungi</taxon>
        <taxon>Dikarya</taxon>
        <taxon>Ascomycota</taxon>
        <taxon>Saccharomycotina</taxon>
        <taxon>Pichiomycetes</taxon>
        <taxon>Pichiales</taxon>
        <taxon>Pichiaceae</taxon>
        <taxon>Pichia</taxon>
    </lineage>
</organism>